<evidence type="ECO:0000259" key="4">
    <source>
        <dbReference type="SMART" id="SM00893"/>
    </source>
</evidence>
<evidence type="ECO:0000256" key="3">
    <source>
        <dbReference type="ARBA" id="ARBA00025649"/>
    </source>
</evidence>
<comment type="function">
    <text evidence="3">The electron transfer flavoprotein serves as a specific electron acceptor for other dehydrogenases. It transfers the electrons to the main respiratory chain via ETF-ubiquinone oxidoreductase (ETF dehydrogenase).</text>
</comment>
<name>A0A1I4SYW9_PSUAM</name>
<evidence type="ECO:0000256" key="1">
    <source>
        <dbReference type="ARBA" id="ARBA00001974"/>
    </source>
</evidence>
<dbReference type="GO" id="GO:0009055">
    <property type="term" value="F:electron transfer activity"/>
    <property type="evidence" value="ECO:0007669"/>
    <property type="project" value="InterPro"/>
</dbReference>
<evidence type="ECO:0000313" key="5">
    <source>
        <dbReference type="EMBL" id="SFM69579.1"/>
    </source>
</evidence>
<dbReference type="OrthoDB" id="9781325at2"/>
<comment type="subunit">
    <text evidence="2">Heterodimer of an alpha and a beta subunit.</text>
</comment>
<dbReference type="Gene3D" id="3.40.50.620">
    <property type="entry name" value="HUPs"/>
    <property type="match status" value="1"/>
</dbReference>
<dbReference type="PIRSF" id="PIRSF000090">
    <property type="entry name" value="Beta-ETF"/>
    <property type="match status" value="1"/>
</dbReference>
<comment type="cofactor">
    <cofactor evidence="1">
        <name>FAD</name>
        <dbReference type="ChEBI" id="CHEBI:57692"/>
    </cofactor>
</comment>
<keyword evidence="6" id="KW-1185">Reference proteome</keyword>
<reference evidence="5 6" key="1">
    <citation type="submission" date="2016-10" db="EMBL/GenBank/DDBJ databases">
        <authorList>
            <person name="de Groot N.N."/>
        </authorList>
    </citation>
    <scope>NUCLEOTIDE SEQUENCE [LARGE SCALE GENOMIC DNA]</scope>
    <source>
        <strain evidence="5 6">CGMCC 4.1877</strain>
    </source>
</reference>
<proteinExistence type="predicted"/>
<dbReference type="STRING" id="260086.SAMN05216207_10023"/>
<dbReference type="InterPro" id="IPR014730">
    <property type="entry name" value="ETF_a/b_N"/>
</dbReference>
<feature type="domain" description="Electron transfer flavoprotein alpha/beta-subunit N-terminal" evidence="4">
    <location>
        <begin position="32"/>
        <end position="220"/>
    </location>
</feature>
<dbReference type="Pfam" id="PF01012">
    <property type="entry name" value="ETF"/>
    <property type="match status" value="1"/>
</dbReference>
<dbReference type="InterPro" id="IPR014729">
    <property type="entry name" value="Rossmann-like_a/b/a_fold"/>
</dbReference>
<accession>A0A1I4SYW9</accession>
<organism evidence="5 6">
    <name type="scientific">Pseudonocardia ammonioxydans</name>
    <dbReference type="NCBI Taxonomy" id="260086"/>
    <lineage>
        <taxon>Bacteria</taxon>
        <taxon>Bacillati</taxon>
        <taxon>Actinomycetota</taxon>
        <taxon>Actinomycetes</taxon>
        <taxon>Pseudonocardiales</taxon>
        <taxon>Pseudonocardiaceae</taxon>
        <taxon>Pseudonocardia</taxon>
    </lineage>
</organism>
<dbReference type="PANTHER" id="PTHR21294">
    <property type="entry name" value="ELECTRON TRANSFER FLAVOPROTEIN BETA-SUBUNIT"/>
    <property type="match status" value="1"/>
</dbReference>
<evidence type="ECO:0000256" key="2">
    <source>
        <dbReference type="ARBA" id="ARBA00011355"/>
    </source>
</evidence>
<dbReference type="AlphaFoldDB" id="A0A1I4SYW9"/>
<dbReference type="EMBL" id="FOUY01000002">
    <property type="protein sequence ID" value="SFM69579.1"/>
    <property type="molecule type" value="Genomic_DNA"/>
</dbReference>
<dbReference type="InterPro" id="IPR012255">
    <property type="entry name" value="ETF_b"/>
</dbReference>
<sequence length="266" mass="27644">MSTTAEPERRDVLVCIKRTPAVGARIALTDDGLAIDTRHLGFTMGPHEECAVEEAVRIAESHRAAGGTARVTVLTVGPPDAAEQLRYAISMGADEGVLVEVPTEELDPEPTAASILAGLRSAPDTRYDLLLFGTDSAVAGNAQAGIRVACALGLPMVAGVKGIRFDDSGLELRRGTPAGIEIYRVPLPAAVGVKEGINVPRYPAVTGRMRARKAPLRTVPGEPAAGGLRTVALRRPREDRPETVVLGSGAAAAPAVVDVLAELGVV</sequence>
<dbReference type="SMART" id="SM00893">
    <property type="entry name" value="ETF"/>
    <property type="match status" value="1"/>
</dbReference>
<dbReference type="Proteomes" id="UP000199614">
    <property type="component" value="Unassembled WGS sequence"/>
</dbReference>
<dbReference type="SUPFAM" id="SSF52402">
    <property type="entry name" value="Adenine nucleotide alpha hydrolases-like"/>
    <property type="match status" value="1"/>
</dbReference>
<protein>
    <submittedName>
        <fullName evidence="5">Electron transfer flavoprotein beta subunit</fullName>
    </submittedName>
</protein>
<gene>
    <name evidence="5" type="ORF">SAMN05216207_10023</name>
</gene>
<dbReference type="RefSeq" id="WP_093336666.1">
    <property type="nucleotide sequence ID" value="NZ_FOUY01000002.1"/>
</dbReference>
<evidence type="ECO:0000313" key="6">
    <source>
        <dbReference type="Proteomes" id="UP000199614"/>
    </source>
</evidence>